<name>A0A2M8VZ60_9BURK</name>
<sequence length="190" mass="20894">MRLTTKGRFAVTAMIDLALREAHGPVTLAGISQRQKISLSYLEQLFGKLRRFNIVESTRGPGGGYTLARKSEEISVADIIVAVDEPLDATQCGGKGNCQSDEENHGHCMTHDLWTNLNSKMVEYLSSVSLNDLVQQQEGRGIVIQDMRHKKIKVEGAKAQKSAPAHSVKKELAPKRPLINSVFNLAKLSN</sequence>
<dbReference type="AlphaFoldDB" id="A0A2M8VZ60"/>
<dbReference type="PANTHER" id="PTHR33221">
    <property type="entry name" value="WINGED HELIX-TURN-HELIX TRANSCRIPTIONAL REGULATOR, RRF2 FAMILY"/>
    <property type="match status" value="1"/>
</dbReference>
<dbReference type="Pfam" id="PF02082">
    <property type="entry name" value="Rrf2"/>
    <property type="match status" value="1"/>
</dbReference>
<evidence type="ECO:0000313" key="2">
    <source>
        <dbReference type="EMBL" id="PJI83146.1"/>
    </source>
</evidence>
<keyword evidence="1" id="KW-0238">DNA-binding</keyword>
<organism evidence="2 3">
    <name type="scientific">Polynucleobacter brandtiae</name>
    <dbReference type="NCBI Taxonomy" id="1938816"/>
    <lineage>
        <taxon>Bacteria</taxon>
        <taxon>Pseudomonadati</taxon>
        <taxon>Pseudomonadota</taxon>
        <taxon>Betaproteobacteria</taxon>
        <taxon>Burkholderiales</taxon>
        <taxon>Burkholderiaceae</taxon>
        <taxon>Polynucleobacter</taxon>
    </lineage>
</organism>
<reference evidence="2 3" key="1">
    <citation type="submission" date="2017-11" db="EMBL/GenBank/DDBJ databases">
        <title>Genomic Encyclopedia of Type Strains, Phase III (KMG-III): the genomes of soil and plant-associated and newly described type strains.</title>
        <authorList>
            <person name="Whitman W."/>
        </authorList>
    </citation>
    <scope>NUCLEOTIDE SEQUENCE [LARGE SCALE GENOMIC DNA]</scope>
    <source>
        <strain evidence="2 3">UB-Domo-W1</strain>
    </source>
</reference>
<dbReference type="PROSITE" id="PS51197">
    <property type="entry name" value="HTH_RRF2_2"/>
    <property type="match status" value="1"/>
</dbReference>
<dbReference type="GO" id="GO:0003677">
    <property type="term" value="F:DNA binding"/>
    <property type="evidence" value="ECO:0007669"/>
    <property type="project" value="UniProtKB-KW"/>
</dbReference>
<dbReference type="SUPFAM" id="SSF46785">
    <property type="entry name" value="Winged helix' DNA-binding domain"/>
    <property type="match status" value="1"/>
</dbReference>
<comment type="caution">
    <text evidence="2">The sequence shown here is derived from an EMBL/GenBank/DDBJ whole genome shotgun (WGS) entry which is preliminary data.</text>
</comment>
<evidence type="ECO:0000313" key="3">
    <source>
        <dbReference type="Proteomes" id="UP000229366"/>
    </source>
</evidence>
<dbReference type="InterPro" id="IPR000944">
    <property type="entry name" value="Tscrpt_reg_Rrf2"/>
</dbReference>
<keyword evidence="3" id="KW-1185">Reference proteome</keyword>
<evidence type="ECO:0000256" key="1">
    <source>
        <dbReference type="ARBA" id="ARBA00023125"/>
    </source>
</evidence>
<dbReference type="Gene3D" id="1.10.10.10">
    <property type="entry name" value="Winged helix-like DNA-binding domain superfamily/Winged helix DNA-binding domain"/>
    <property type="match status" value="1"/>
</dbReference>
<dbReference type="InterPro" id="IPR036390">
    <property type="entry name" value="WH_DNA-bd_sf"/>
</dbReference>
<dbReference type="InterPro" id="IPR036388">
    <property type="entry name" value="WH-like_DNA-bd_sf"/>
</dbReference>
<dbReference type="EMBL" id="PGTX01000001">
    <property type="protein sequence ID" value="PJI83146.1"/>
    <property type="molecule type" value="Genomic_DNA"/>
</dbReference>
<dbReference type="RefSeq" id="WP_100378880.1">
    <property type="nucleotide sequence ID" value="NZ_CBCSBW010000001.1"/>
</dbReference>
<protein>
    <submittedName>
        <fullName evidence="2">BadM/Rrf2 family transcriptional regulator</fullName>
    </submittedName>
</protein>
<dbReference type="Proteomes" id="UP000229366">
    <property type="component" value="Unassembled WGS sequence"/>
</dbReference>
<gene>
    <name evidence="2" type="ORF">B0G85_0538</name>
</gene>
<dbReference type="GO" id="GO:0005829">
    <property type="term" value="C:cytosol"/>
    <property type="evidence" value="ECO:0007669"/>
    <property type="project" value="TreeGrafter"/>
</dbReference>
<dbReference type="NCBIfam" id="TIGR00738">
    <property type="entry name" value="rrf2_super"/>
    <property type="match status" value="1"/>
</dbReference>
<dbReference type="FunFam" id="1.10.10.10:FF:000026">
    <property type="entry name" value="HTH-type transcriptional regulator IscR"/>
    <property type="match status" value="1"/>
</dbReference>
<accession>A0A2M8VZ60</accession>
<proteinExistence type="predicted"/>
<dbReference type="PANTHER" id="PTHR33221:SF5">
    <property type="entry name" value="HTH-TYPE TRANSCRIPTIONAL REGULATOR ISCR"/>
    <property type="match status" value="1"/>
</dbReference>
<dbReference type="GO" id="GO:0003700">
    <property type="term" value="F:DNA-binding transcription factor activity"/>
    <property type="evidence" value="ECO:0007669"/>
    <property type="project" value="TreeGrafter"/>
</dbReference>
<dbReference type="OrthoDB" id="9808360at2"/>